<keyword evidence="5" id="KW-0325">Glycoprotein</keyword>
<protein>
    <recommendedName>
        <fullName evidence="6">Carboxylic ester hydrolase</fullName>
        <ecNumber evidence="6">3.1.1.-</ecNumber>
    </recommendedName>
</protein>
<evidence type="ECO:0000313" key="8">
    <source>
        <dbReference type="EMBL" id="KAJ8916723.1"/>
    </source>
</evidence>
<dbReference type="InterPro" id="IPR029058">
    <property type="entry name" value="AB_hydrolase_fold"/>
</dbReference>
<keyword evidence="4" id="KW-1015">Disulfide bond</keyword>
<dbReference type="Pfam" id="PF00135">
    <property type="entry name" value="COesterase"/>
    <property type="match status" value="1"/>
</dbReference>
<dbReference type="PANTHER" id="PTHR43142">
    <property type="entry name" value="CARBOXYLIC ESTER HYDROLASE"/>
    <property type="match status" value="1"/>
</dbReference>
<evidence type="ECO:0000256" key="5">
    <source>
        <dbReference type="ARBA" id="ARBA00023180"/>
    </source>
</evidence>
<dbReference type="EC" id="3.1.1.-" evidence="6"/>
<dbReference type="InterPro" id="IPR019826">
    <property type="entry name" value="Carboxylesterase_B_AS"/>
</dbReference>
<dbReference type="PROSITE" id="PS00941">
    <property type="entry name" value="CARBOXYLESTERASE_B_2"/>
    <property type="match status" value="1"/>
</dbReference>
<sequence>MFMFWLFLYCLSQVHGVFGSECNPQAHINDGILRGKCMWTRGGRTFNAFLGIPFAKAPVGGLRFKPPVPVEPWDGVLNVTEIHAVCPQRDVYRRSTLIEGEEDCLYLNVYTPQISPYSEAPLPVMIFFHGGGWICGGGNSLWYGPDILLDRDVVLVVTNYRLGALGFLTTGDEVVPGNNGLKDQVMAMKWVKKNIHNFGGNPDKITLFGESAGGASAHFHMMSPLSRGLFHGVIAQSGTAFCTWAIAGKGEGVANSRKLANIFNCSTESSEKMVECLREIDATLIVEQDTKFMEWDYDPMIPFKPVIEPKVEGAFMAEHPVETIELGNSADVPILIGLNTEDGGLKVAGMFQQPNIIEEFDEGFNKLAPLSLMYDKVVEDTDLVTNKLKEFYFGKQKIDKSRISDLINLYTDGWFLYCADEAARLHLKHSKQPVYYYLFGHRGVASFTKIFGGGETDLGVCHADELQYLFPVGDGLFPDKKPSDDDKKVAQLLTTLWVNFANTGNPTPKVDGIVKEIWEPVTSDDIEYYYIDSKSAEMRSGLFLERTKLWRSFTTHKKLKQIKDEL</sequence>
<feature type="domain" description="Carboxylesterase type B" evidence="7">
    <location>
        <begin position="24"/>
        <end position="550"/>
    </location>
</feature>
<evidence type="ECO:0000259" key="7">
    <source>
        <dbReference type="Pfam" id="PF00135"/>
    </source>
</evidence>
<evidence type="ECO:0000256" key="6">
    <source>
        <dbReference type="RuleBase" id="RU361235"/>
    </source>
</evidence>
<evidence type="ECO:0000256" key="1">
    <source>
        <dbReference type="ARBA" id="ARBA00005964"/>
    </source>
</evidence>
<organism evidence="8 9">
    <name type="scientific">Exocentrus adspersus</name>
    <dbReference type="NCBI Taxonomy" id="1586481"/>
    <lineage>
        <taxon>Eukaryota</taxon>
        <taxon>Metazoa</taxon>
        <taxon>Ecdysozoa</taxon>
        <taxon>Arthropoda</taxon>
        <taxon>Hexapoda</taxon>
        <taxon>Insecta</taxon>
        <taxon>Pterygota</taxon>
        <taxon>Neoptera</taxon>
        <taxon>Endopterygota</taxon>
        <taxon>Coleoptera</taxon>
        <taxon>Polyphaga</taxon>
        <taxon>Cucujiformia</taxon>
        <taxon>Chrysomeloidea</taxon>
        <taxon>Cerambycidae</taxon>
        <taxon>Lamiinae</taxon>
        <taxon>Acanthocinini</taxon>
        <taxon>Exocentrus</taxon>
    </lineage>
</organism>
<dbReference type="Proteomes" id="UP001159042">
    <property type="component" value="Unassembled WGS sequence"/>
</dbReference>
<comment type="similarity">
    <text evidence="1 6">Belongs to the type-B carboxylesterase/lipase family.</text>
</comment>
<dbReference type="GO" id="GO:0052689">
    <property type="term" value="F:carboxylic ester hydrolase activity"/>
    <property type="evidence" value="ECO:0007669"/>
    <property type="project" value="UniProtKB-KW"/>
</dbReference>
<keyword evidence="2" id="KW-0719">Serine esterase</keyword>
<evidence type="ECO:0000256" key="3">
    <source>
        <dbReference type="ARBA" id="ARBA00022801"/>
    </source>
</evidence>
<evidence type="ECO:0000313" key="9">
    <source>
        <dbReference type="Proteomes" id="UP001159042"/>
    </source>
</evidence>
<comment type="caution">
    <text evidence="8">The sequence shown here is derived from an EMBL/GenBank/DDBJ whole genome shotgun (WGS) entry which is preliminary data.</text>
</comment>
<dbReference type="FunFam" id="3.40.50.1820:FF:000155">
    <property type="entry name" value="Carboxylic ester hydrolase"/>
    <property type="match status" value="1"/>
</dbReference>
<keyword evidence="9" id="KW-1185">Reference proteome</keyword>
<keyword evidence="3 6" id="KW-0378">Hydrolase</keyword>
<dbReference type="InterPro" id="IPR002018">
    <property type="entry name" value="CarbesteraseB"/>
</dbReference>
<evidence type="ECO:0000256" key="2">
    <source>
        <dbReference type="ARBA" id="ARBA00022487"/>
    </source>
</evidence>
<dbReference type="SUPFAM" id="SSF53474">
    <property type="entry name" value="alpha/beta-Hydrolases"/>
    <property type="match status" value="1"/>
</dbReference>
<accession>A0AAV8VQZ4</accession>
<reference evidence="8 9" key="1">
    <citation type="journal article" date="2023" name="Insect Mol. Biol.">
        <title>Genome sequencing provides insights into the evolution of gene families encoding plant cell wall-degrading enzymes in longhorned beetles.</title>
        <authorList>
            <person name="Shin N.R."/>
            <person name="Okamura Y."/>
            <person name="Kirsch R."/>
            <person name="Pauchet Y."/>
        </authorList>
    </citation>
    <scope>NUCLEOTIDE SEQUENCE [LARGE SCALE GENOMIC DNA]</scope>
    <source>
        <strain evidence="8">EAD_L_NR</strain>
    </source>
</reference>
<dbReference type="AlphaFoldDB" id="A0AAV8VQZ4"/>
<feature type="signal peptide" evidence="6">
    <location>
        <begin position="1"/>
        <end position="19"/>
    </location>
</feature>
<dbReference type="Gene3D" id="3.40.50.1820">
    <property type="entry name" value="alpha/beta hydrolase"/>
    <property type="match status" value="1"/>
</dbReference>
<dbReference type="PROSITE" id="PS00122">
    <property type="entry name" value="CARBOXYLESTERASE_B_1"/>
    <property type="match status" value="1"/>
</dbReference>
<feature type="chain" id="PRO_5043090165" description="Carboxylic ester hydrolase" evidence="6">
    <location>
        <begin position="20"/>
        <end position="566"/>
    </location>
</feature>
<dbReference type="PANTHER" id="PTHR43142:SF1">
    <property type="entry name" value="CARBOXYLIC ESTER HYDROLASE"/>
    <property type="match status" value="1"/>
</dbReference>
<proteinExistence type="inferred from homology"/>
<dbReference type="InterPro" id="IPR019819">
    <property type="entry name" value="Carboxylesterase_B_CS"/>
</dbReference>
<keyword evidence="6" id="KW-0732">Signal</keyword>
<name>A0AAV8VQZ4_9CUCU</name>
<dbReference type="EMBL" id="JANEYG010000040">
    <property type="protein sequence ID" value="KAJ8916723.1"/>
    <property type="molecule type" value="Genomic_DNA"/>
</dbReference>
<evidence type="ECO:0000256" key="4">
    <source>
        <dbReference type="ARBA" id="ARBA00023157"/>
    </source>
</evidence>
<gene>
    <name evidence="8" type="ORF">NQ315_013927</name>
</gene>